<dbReference type="AlphaFoldDB" id="A0A3B0Y7E9"/>
<evidence type="ECO:0000313" key="5">
    <source>
        <dbReference type="EMBL" id="VAW71292.1"/>
    </source>
</evidence>
<dbReference type="Pfam" id="PF00561">
    <property type="entry name" value="Abhydrolase_1"/>
    <property type="match status" value="1"/>
</dbReference>
<evidence type="ECO:0000256" key="3">
    <source>
        <dbReference type="ARBA" id="ARBA00022801"/>
    </source>
</evidence>
<dbReference type="InterPro" id="IPR000073">
    <property type="entry name" value="AB_hydrolase_1"/>
</dbReference>
<feature type="domain" description="AB hydrolase-1" evidence="4">
    <location>
        <begin position="79"/>
        <end position="316"/>
    </location>
</feature>
<dbReference type="GO" id="GO:0047372">
    <property type="term" value="F:monoacylglycerol lipase activity"/>
    <property type="evidence" value="ECO:0007669"/>
    <property type="project" value="TreeGrafter"/>
</dbReference>
<reference evidence="5" key="1">
    <citation type="submission" date="2018-06" db="EMBL/GenBank/DDBJ databases">
        <authorList>
            <person name="Zhirakovskaya E."/>
        </authorList>
    </citation>
    <scope>NUCLEOTIDE SEQUENCE</scope>
</reference>
<evidence type="ECO:0000256" key="1">
    <source>
        <dbReference type="ARBA" id="ARBA00010884"/>
    </source>
</evidence>
<dbReference type="GO" id="GO:0016301">
    <property type="term" value="F:kinase activity"/>
    <property type="evidence" value="ECO:0007669"/>
    <property type="project" value="UniProtKB-KW"/>
</dbReference>
<evidence type="ECO:0000256" key="2">
    <source>
        <dbReference type="ARBA" id="ARBA00022487"/>
    </source>
</evidence>
<dbReference type="GO" id="GO:0034338">
    <property type="term" value="F:short-chain carboxylesterase activity"/>
    <property type="evidence" value="ECO:0007669"/>
    <property type="project" value="TreeGrafter"/>
</dbReference>
<dbReference type="InterPro" id="IPR000952">
    <property type="entry name" value="AB_hydrolase_4_CS"/>
</dbReference>
<organism evidence="5">
    <name type="scientific">hydrothermal vent metagenome</name>
    <dbReference type="NCBI Taxonomy" id="652676"/>
    <lineage>
        <taxon>unclassified sequences</taxon>
        <taxon>metagenomes</taxon>
        <taxon>ecological metagenomes</taxon>
    </lineage>
</organism>
<dbReference type="PANTHER" id="PTHR10794">
    <property type="entry name" value="ABHYDROLASE DOMAIN-CONTAINING PROTEIN"/>
    <property type="match status" value="1"/>
</dbReference>
<dbReference type="InterPro" id="IPR029058">
    <property type="entry name" value="AB_hydrolase_fold"/>
</dbReference>
<keyword evidence="5" id="KW-0418">Kinase</keyword>
<dbReference type="Gene3D" id="3.40.50.1820">
    <property type="entry name" value="alpha/beta hydrolase"/>
    <property type="match status" value="1"/>
</dbReference>
<name>A0A3B0Y7E9_9ZZZZ</name>
<comment type="similarity">
    <text evidence="1">Belongs to the AB hydrolase superfamily. AB hydrolase 4 family.</text>
</comment>
<evidence type="ECO:0000259" key="4">
    <source>
        <dbReference type="Pfam" id="PF00561"/>
    </source>
</evidence>
<dbReference type="PROSITE" id="PS01133">
    <property type="entry name" value="UPF0017"/>
    <property type="match status" value="1"/>
</dbReference>
<dbReference type="PIRSF" id="PIRSF005211">
    <property type="entry name" value="Ab_hydro_YheT"/>
    <property type="match status" value="1"/>
</dbReference>
<dbReference type="InterPro" id="IPR012020">
    <property type="entry name" value="ABHD4"/>
</dbReference>
<proteinExistence type="inferred from homology"/>
<gene>
    <name evidence="5" type="ORF">MNBD_GAMMA12-2356</name>
</gene>
<keyword evidence="3" id="KW-0378">Hydrolase</keyword>
<sequence>MKTGHQPDCVGSLIAEDVVKSMIIKSKFRPAWWLLGPHVQTLWPNRIRRKPRIKLHHERFELPDGDFIDTEWTSRKEGPIVIILHGLEGSTKSSYAAGMLNTVHKQGWRGAFMYQRSCSGVPNRLHRRYHAGETNDLNTVISVITRREPDTPIMIVGYSLGGNILLKWLGETKVLPRQLAGVAAVSVPFDLHISTDRLNTGFSQLYQFAMLKKMQRSIKRKYRHQHTNINLKEIMKLKTLRELDRDFTAPVHGFKDIDEYYRIASSKSYLKHIDFPTLILHADDDPFMTKKAVPTLDELSSKVTLELTSAGGHVGFVHGHPWRPKYYLEERIPSYFQTRLDSYHNSR</sequence>
<keyword evidence="2" id="KW-0719">Serine esterase</keyword>
<protein>
    <submittedName>
        <fullName evidence="5">Esterase YheT functionally coupled to phosphoribulokinase homolog</fullName>
    </submittedName>
</protein>
<keyword evidence="5" id="KW-0808">Transferase</keyword>
<dbReference type="SUPFAM" id="SSF53474">
    <property type="entry name" value="alpha/beta-Hydrolases"/>
    <property type="match status" value="1"/>
</dbReference>
<dbReference type="EMBL" id="UOFL01000017">
    <property type="protein sequence ID" value="VAW71292.1"/>
    <property type="molecule type" value="Genomic_DNA"/>
</dbReference>
<accession>A0A3B0Y7E9</accession>
<dbReference type="NCBIfam" id="NF008218">
    <property type="entry name" value="PRK10985.1"/>
    <property type="match status" value="1"/>
</dbReference>
<dbReference type="InterPro" id="IPR050960">
    <property type="entry name" value="AB_hydrolase_4_sf"/>
</dbReference>
<dbReference type="PANTHER" id="PTHR10794:SF94">
    <property type="entry name" value="ESTERASE YHET-RELATED"/>
    <property type="match status" value="1"/>
</dbReference>